<sequence length="63" mass="6521">MTAQSIKKGLCDALANVEVSGPFSCFHVLDSFPNPALFIRGLGTIGLPLSVRDAQAIASSSVT</sequence>
<gene>
    <name evidence="1" type="ORF">GJ744_002528</name>
</gene>
<dbReference type="AlphaFoldDB" id="A0A8H7A7U9"/>
<proteinExistence type="predicted"/>
<reference evidence="1" key="1">
    <citation type="submission" date="2020-02" db="EMBL/GenBank/DDBJ databases">
        <authorList>
            <person name="Palmer J.M."/>
        </authorList>
    </citation>
    <scope>NUCLEOTIDE SEQUENCE</scope>
    <source>
        <strain evidence="1">EPUS1.4</strain>
        <tissue evidence="1">Thallus</tissue>
    </source>
</reference>
<evidence type="ECO:0000313" key="2">
    <source>
        <dbReference type="Proteomes" id="UP000606974"/>
    </source>
</evidence>
<dbReference type="EMBL" id="JAACFV010000143">
    <property type="protein sequence ID" value="KAF7504270.1"/>
    <property type="molecule type" value="Genomic_DNA"/>
</dbReference>
<dbReference type="Proteomes" id="UP000606974">
    <property type="component" value="Unassembled WGS sequence"/>
</dbReference>
<keyword evidence="2" id="KW-1185">Reference proteome</keyword>
<evidence type="ECO:0000313" key="1">
    <source>
        <dbReference type="EMBL" id="KAF7504270.1"/>
    </source>
</evidence>
<accession>A0A8H7A7U9</accession>
<protein>
    <submittedName>
        <fullName evidence="1">Uncharacterized protein</fullName>
    </submittedName>
</protein>
<organism evidence="1 2">
    <name type="scientific">Endocarpon pusillum</name>
    <dbReference type="NCBI Taxonomy" id="364733"/>
    <lineage>
        <taxon>Eukaryota</taxon>
        <taxon>Fungi</taxon>
        <taxon>Dikarya</taxon>
        <taxon>Ascomycota</taxon>
        <taxon>Pezizomycotina</taxon>
        <taxon>Eurotiomycetes</taxon>
        <taxon>Chaetothyriomycetidae</taxon>
        <taxon>Verrucariales</taxon>
        <taxon>Verrucariaceae</taxon>
        <taxon>Endocarpon</taxon>
    </lineage>
</organism>
<comment type="caution">
    <text evidence="1">The sequence shown here is derived from an EMBL/GenBank/DDBJ whole genome shotgun (WGS) entry which is preliminary data.</text>
</comment>
<dbReference type="OrthoDB" id="4157600at2759"/>
<name>A0A8H7A7U9_9EURO</name>